<organism evidence="4 5">
    <name type="scientific">Thalassomonas actiniarum</name>
    <dbReference type="NCBI Taxonomy" id="485447"/>
    <lineage>
        <taxon>Bacteria</taxon>
        <taxon>Pseudomonadati</taxon>
        <taxon>Pseudomonadota</taxon>
        <taxon>Gammaproteobacteria</taxon>
        <taxon>Alteromonadales</taxon>
        <taxon>Colwelliaceae</taxon>
        <taxon>Thalassomonas</taxon>
    </lineage>
</organism>
<feature type="domain" description="Amidohydrolase 3" evidence="3">
    <location>
        <begin position="72"/>
        <end position="559"/>
    </location>
</feature>
<dbReference type="PANTHER" id="PTHR22642">
    <property type="entry name" value="IMIDAZOLONEPROPIONASE"/>
    <property type="match status" value="1"/>
</dbReference>
<protein>
    <submittedName>
        <fullName evidence="4">Amidohydrolase</fullName>
    </submittedName>
</protein>
<dbReference type="Gene3D" id="2.30.40.10">
    <property type="entry name" value="Urease, subunit C, domain 1"/>
    <property type="match status" value="1"/>
</dbReference>
<feature type="chain" id="PRO_5041975469" evidence="2">
    <location>
        <begin position="27"/>
        <end position="589"/>
    </location>
</feature>
<dbReference type="InterPro" id="IPR011059">
    <property type="entry name" value="Metal-dep_hydrolase_composite"/>
</dbReference>
<dbReference type="GO" id="GO:0016810">
    <property type="term" value="F:hydrolase activity, acting on carbon-nitrogen (but not peptide) bonds"/>
    <property type="evidence" value="ECO:0007669"/>
    <property type="project" value="InterPro"/>
</dbReference>
<evidence type="ECO:0000313" key="4">
    <source>
        <dbReference type="EMBL" id="WDE02151.1"/>
    </source>
</evidence>
<proteinExistence type="predicted"/>
<evidence type="ECO:0000313" key="5">
    <source>
        <dbReference type="Proteomes" id="UP000032568"/>
    </source>
</evidence>
<dbReference type="EMBL" id="CP059736">
    <property type="protein sequence ID" value="WDE02151.1"/>
    <property type="molecule type" value="Genomic_DNA"/>
</dbReference>
<reference evidence="4 5" key="1">
    <citation type="journal article" date="2015" name="Genome Announc.">
        <title>Draft Genome Sequences of Marine Isolates of Thalassomonas viridans and Thalassomonas actiniarum.</title>
        <authorList>
            <person name="Olonade I."/>
            <person name="van Zyl L.J."/>
            <person name="Trindade M."/>
        </authorList>
    </citation>
    <scope>NUCLEOTIDE SEQUENCE [LARGE SCALE GENOMIC DNA]</scope>
    <source>
        <strain evidence="4 5">A5K-106</strain>
    </source>
</reference>
<evidence type="ECO:0000259" key="3">
    <source>
        <dbReference type="Pfam" id="PF07969"/>
    </source>
</evidence>
<dbReference type="CDD" id="cd01300">
    <property type="entry name" value="YtcJ_like"/>
    <property type="match status" value="1"/>
</dbReference>
<dbReference type="KEGG" id="tact:SG35_030810"/>
<evidence type="ECO:0000256" key="2">
    <source>
        <dbReference type="SAM" id="SignalP"/>
    </source>
</evidence>
<dbReference type="SUPFAM" id="SSF51556">
    <property type="entry name" value="Metallo-dependent hydrolases"/>
    <property type="match status" value="1"/>
</dbReference>
<dbReference type="Proteomes" id="UP000032568">
    <property type="component" value="Chromosome pTact"/>
</dbReference>
<keyword evidence="2" id="KW-0732">Signal</keyword>
<evidence type="ECO:0000256" key="1">
    <source>
        <dbReference type="SAM" id="MobiDB-lite"/>
    </source>
</evidence>
<dbReference type="InterPro" id="IPR032466">
    <property type="entry name" value="Metal_Hydrolase"/>
</dbReference>
<feature type="region of interest" description="Disordered" evidence="1">
    <location>
        <begin position="184"/>
        <end position="204"/>
    </location>
</feature>
<dbReference type="RefSeq" id="WP_044831010.1">
    <property type="nucleotide sequence ID" value="NZ_CP059736.1"/>
</dbReference>
<accession>A0AAE9YVW8</accession>
<reference evidence="4 5" key="2">
    <citation type="journal article" date="2022" name="Mar. Drugs">
        <title>Bioassay-Guided Fractionation Leads to the Detection of Cholic Acid Generated by the Rare Thalassomonas sp.</title>
        <authorList>
            <person name="Pheiffer F."/>
            <person name="Schneider Y.K."/>
            <person name="Hansen E.H."/>
            <person name="Andersen J.H."/>
            <person name="Isaksson J."/>
            <person name="Busche T."/>
            <person name="R C."/>
            <person name="Kalinowski J."/>
            <person name="Zyl L.V."/>
            <person name="Trindade M."/>
        </authorList>
    </citation>
    <scope>NUCLEOTIDE SEQUENCE [LARGE SCALE GENOMIC DNA]</scope>
    <source>
        <strain evidence="4 5">A5K-106</strain>
    </source>
</reference>
<keyword evidence="5" id="KW-1185">Reference proteome</keyword>
<sequence>MKMKAKKLIGLALSTLLTSNHAFAFADIIVHNAKVTTFDGSNITAFSVKDGKFEQLSHDADTLLKNKQAHTQIIDAKGKRIIPGLNDSHLHVVRGGRFYNLETRWEGITSLKEALSLLSQQAKRTPKGQWVRVIGGWSPYQFEEKRMPTVSELNEAVPDNPAFVLFLYSGGLLNKAGMQALGINKDSKAPKGSRYQRDSSGQPSGMLIADPNPAILYQTISALPQLNPRQQYNSSIQFYRKLLSLGVTSAIDAGGGGHQFPNNYQASTDLALNGELPIRVSKYLFPQQPQQELNQFKSWMTGYQREQNQHSDFDSGYVIEGGGELLVWSASDYENFTSKRPEMAANAEKELEAVVRLHLNNRWPFRLHATYNETINKMLTVLEKINETQPLTKVRWFFDHGETISDDNLIRLKALGGGIAIQGRLAFAGEDFLARYGSEQTRRSPPIKKMLALNIPVGLGTDGTRVSSFNPWSTYYWVVSGKTIGGTQLYDERNILDRLTALKLFTLGSAWFSGEEEVKGAIKVGMYADFSILNQDIFTVDEKKLLQTQAEMTVVNGKVKFATREFGAYATPALKALPAWSPVNFSGNE</sequence>
<name>A0AAE9YVW8_9GAMM</name>
<feature type="signal peptide" evidence="2">
    <location>
        <begin position="1"/>
        <end position="26"/>
    </location>
</feature>
<dbReference type="Gene3D" id="3.20.20.140">
    <property type="entry name" value="Metal-dependent hydrolases"/>
    <property type="match status" value="1"/>
</dbReference>
<dbReference type="Gene3D" id="3.10.310.70">
    <property type="match status" value="1"/>
</dbReference>
<dbReference type="AlphaFoldDB" id="A0AAE9YVW8"/>
<dbReference type="InterPro" id="IPR013108">
    <property type="entry name" value="Amidohydro_3"/>
</dbReference>
<dbReference type="InterPro" id="IPR033932">
    <property type="entry name" value="YtcJ-like"/>
</dbReference>
<dbReference type="SUPFAM" id="SSF51338">
    <property type="entry name" value="Composite domain of metallo-dependent hydrolases"/>
    <property type="match status" value="1"/>
</dbReference>
<gene>
    <name evidence="4" type="ORF">SG35_030810</name>
</gene>
<dbReference type="Pfam" id="PF07969">
    <property type="entry name" value="Amidohydro_3"/>
    <property type="match status" value="1"/>
</dbReference>
<dbReference type="PANTHER" id="PTHR22642:SF21">
    <property type="entry name" value="PERIPLASMIC PROTEIN"/>
    <property type="match status" value="1"/>
</dbReference>